<comment type="caution">
    <text evidence="2">The sequence shown here is derived from an EMBL/GenBank/DDBJ whole genome shotgun (WGS) entry which is preliminary data.</text>
</comment>
<proteinExistence type="predicted"/>
<feature type="compositionally biased region" description="Polar residues" evidence="1">
    <location>
        <begin position="166"/>
        <end position="177"/>
    </location>
</feature>
<dbReference type="AlphaFoldDB" id="A0AAW0DQB7"/>
<feature type="region of interest" description="Disordered" evidence="1">
    <location>
        <begin position="163"/>
        <end position="202"/>
    </location>
</feature>
<feature type="compositionally biased region" description="Polar residues" evidence="1">
    <location>
        <begin position="188"/>
        <end position="202"/>
    </location>
</feature>
<feature type="compositionally biased region" description="Low complexity" evidence="1">
    <location>
        <begin position="225"/>
        <end position="236"/>
    </location>
</feature>
<dbReference type="EMBL" id="JAWWNJ010000006">
    <property type="protein sequence ID" value="KAK7054040.1"/>
    <property type="molecule type" value="Genomic_DNA"/>
</dbReference>
<dbReference type="Proteomes" id="UP001362999">
    <property type="component" value="Unassembled WGS sequence"/>
</dbReference>
<reference evidence="2 3" key="1">
    <citation type="journal article" date="2024" name="J Genomics">
        <title>Draft genome sequencing and assembly of Favolaschia claudopus CIRM-BRFM 2984 isolated from oak limbs.</title>
        <authorList>
            <person name="Navarro D."/>
            <person name="Drula E."/>
            <person name="Chaduli D."/>
            <person name="Cazenave R."/>
            <person name="Ahrendt S."/>
            <person name="Wang J."/>
            <person name="Lipzen A."/>
            <person name="Daum C."/>
            <person name="Barry K."/>
            <person name="Grigoriev I.V."/>
            <person name="Favel A."/>
            <person name="Rosso M.N."/>
            <person name="Martin F."/>
        </authorList>
    </citation>
    <scope>NUCLEOTIDE SEQUENCE [LARGE SCALE GENOMIC DNA]</scope>
    <source>
        <strain evidence="2 3">CIRM-BRFM 2984</strain>
    </source>
</reference>
<feature type="region of interest" description="Disordered" evidence="1">
    <location>
        <begin position="214"/>
        <end position="236"/>
    </location>
</feature>
<organism evidence="2 3">
    <name type="scientific">Favolaschia claudopus</name>
    <dbReference type="NCBI Taxonomy" id="2862362"/>
    <lineage>
        <taxon>Eukaryota</taxon>
        <taxon>Fungi</taxon>
        <taxon>Dikarya</taxon>
        <taxon>Basidiomycota</taxon>
        <taxon>Agaricomycotina</taxon>
        <taxon>Agaricomycetes</taxon>
        <taxon>Agaricomycetidae</taxon>
        <taxon>Agaricales</taxon>
        <taxon>Marasmiineae</taxon>
        <taxon>Mycenaceae</taxon>
        <taxon>Favolaschia</taxon>
    </lineage>
</organism>
<name>A0AAW0DQB7_9AGAR</name>
<evidence type="ECO:0000256" key="1">
    <source>
        <dbReference type="SAM" id="MobiDB-lite"/>
    </source>
</evidence>
<accession>A0AAW0DQB7</accession>
<keyword evidence="3" id="KW-1185">Reference proteome</keyword>
<protein>
    <submittedName>
        <fullName evidence="2">Uncharacterized protein</fullName>
    </submittedName>
</protein>
<gene>
    <name evidence="2" type="ORF">R3P38DRAFT_1477118</name>
</gene>
<evidence type="ECO:0000313" key="2">
    <source>
        <dbReference type="EMBL" id="KAK7054040.1"/>
    </source>
</evidence>
<sequence>MEPATLHRTTMLTMQTHSLDSLRTSGLWPPQISRIYDLLQLPLPQWCPSESSGSNRMSISPELGQVAADSSDDSEENARLRDFYPFVVHTVDAVNSAMLRDGPQTAWPFVRDFTKVLIATCFEDSALLSHATFVLPRLAASPNNVFDGVAEMLACQIVEGFEKDSNPMNDEQSSSSGVVEADPHATSAPRSSSQDDSNESMGSDSAEVFIEASVPDQSPTERSDSFLSASGSAVSSTSDQSIDVSLNGHIFQGRGKHSFALLPFLCVANGENIIGIVASVACQRFVWGISEPIVGFLLSPSGSAMELVLSWVDQSSVSHFGALELNCSGVY</sequence>
<evidence type="ECO:0000313" key="3">
    <source>
        <dbReference type="Proteomes" id="UP001362999"/>
    </source>
</evidence>